<reference evidence="1" key="1">
    <citation type="submission" date="2023-02" db="EMBL/GenBank/DDBJ databases">
        <title>Genome of Flavobacteriaceae gen. nov. sp. strain F89.</title>
        <authorList>
            <person name="Wang Y."/>
        </authorList>
    </citation>
    <scope>NUCLEOTIDE SEQUENCE</scope>
    <source>
        <strain evidence="1">F89</strain>
    </source>
</reference>
<dbReference type="PROSITE" id="PS51257">
    <property type="entry name" value="PROKAR_LIPOPROTEIN"/>
    <property type="match status" value="1"/>
</dbReference>
<gene>
    <name evidence="1" type="ORF">K8352_08880</name>
</gene>
<dbReference type="EMBL" id="JAIRBC010000011">
    <property type="protein sequence ID" value="MCG2460861.1"/>
    <property type="molecule type" value="Genomic_DNA"/>
</dbReference>
<protein>
    <recommendedName>
        <fullName evidence="3">Lipoprotein</fullName>
    </recommendedName>
</protein>
<evidence type="ECO:0000313" key="2">
    <source>
        <dbReference type="Proteomes" id="UP001200642"/>
    </source>
</evidence>
<organism evidence="1 2">
    <name type="scientific">Cerina litoralis</name>
    <dbReference type="NCBI Taxonomy" id="2874477"/>
    <lineage>
        <taxon>Bacteria</taxon>
        <taxon>Pseudomonadati</taxon>
        <taxon>Bacteroidota</taxon>
        <taxon>Flavobacteriia</taxon>
        <taxon>Flavobacteriales</taxon>
        <taxon>Flavobacteriaceae</taxon>
        <taxon>Cerina</taxon>
    </lineage>
</organism>
<keyword evidence="2" id="KW-1185">Reference proteome</keyword>
<proteinExistence type="predicted"/>
<accession>A0AAE3JPB8</accession>
<comment type="caution">
    <text evidence="1">The sequence shown here is derived from an EMBL/GenBank/DDBJ whole genome shotgun (WGS) entry which is preliminary data.</text>
</comment>
<evidence type="ECO:0008006" key="3">
    <source>
        <dbReference type="Google" id="ProtNLM"/>
    </source>
</evidence>
<dbReference type="RefSeq" id="WP_317902010.1">
    <property type="nucleotide sequence ID" value="NZ_JAIRBC010000011.1"/>
</dbReference>
<dbReference type="AlphaFoldDB" id="A0AAE3JPB8"/>
<dbReference type="Proteomes" id="UP001200642">
    <property type="component" value="Unassembled WGS sequence"/>
</dbReference>
<sequence>MKIQFLIFLSVLVIGCQTSDNEDQHDPNEPVVINVDACLDDADQGVSVCLDSVTDDSRCPTGLVCIWEGDAVANFTIKTKIKTNAFRLHSNNGFQNDTALQGYRIKLVAITPYPSNKNPIDPNDYSAELLVTKE</sequence>
<evidence type="ECO:0000313" key="1">
    <source>
        <dbReference type="EMBL" id="MCG2460861.1"/>
    </source>
</evidence>
<name>A0AAE3JPB8_9FLAO</name>